<reference evidence="7 8" key="1">
    <citation type="submission" date="2021-03" db="EMBL/GenBank/DDBJ databases">
        <title>Genome Sequence of Bradyrhizobium vignae strain ISRA400.</title>
        <authorList>
            <person name="Tisa L.S."/>
            <person name="Svistoonoff S."/>
            <person name="Hocher V."/>
            <person name="Fall S."/>
            <person name="Zaiya A."/>
            <person name="Naing D."/>
            <person name="Niang N."/>
            <person name="Diouf A."/>
            <person name="Dasylva M.C."/>
            <person name="Toure O."/>
            <person name="Gueye M."/>
            <person name="Gully D."/>
            <person name="Tisseyre P."/>
            <person name="Simpson S."/>
            <person name="Morris K."/>
            <person name="Thomas W.K."/>
        </authorList>
    </citation>
    <scope>NUCLEOTIDE SEQUENCE [LARGE SCALE GENOMIC DNA]</scope>
    <source>
        <strain evidence="7 8">ISRA400</strain>
    </source>
</reference>
<evidence type="ECO:0000256" key="3">
    <source>
        <dbReference type="ARBA" id="ARBA00023015"/>
    </source>
</evidence>
<dbReference type="SUPFAM" id="SSF53850">
    <property type="entry name" value="Periplasmic binding protein-like II"/>
    <property type="match status" value="1"/>
</dbReference>
<dbReference type="InterPro" id="IPR058163">
    <property type="entry name" value="LysR-type_TF_proteobact-type"/>
</dbReference>
<dbReference type="Gene3D" id="3.40.190.10">
    <property type="entry name" value="Periplasmic binding protein-like II"/>
    <property type="match status" value="2"/>
</dbReference>
<dbReference type="Proteomes" id="UP000669317">
    <property type="component" value="Unassembled WGS sequence"/>
</dbReference>
<evidence type="ECO:0000313" key="7">
    <source>
        <dbReference type="EMBL" id="MBP0110629.1"/>
    </source>
</evidence>
<evidence type="ECO:0000256" key="5">
    <source>
        <dbReference type="ARBA" id="ARBA00023163"/>
    </source>
</evidence>
<dbReference type="CDD" id="cd08432">
    <property type="entry name" value="PBP2_GcdR_TrpI_HvrB_AmpR_like"/>
    <property type="match status" value="1"/>
</dbReference>
<dbReference type="InterPro" id="IPR000847">
    <property type="entry name" value="LysR_HTH_N"/>
</dbReference>
<comment type="caution">
    <text evidence="7">The sequence shown here is derived from an EMBL/GenBank/DDBJ whole genome shotgun (WGS) entry which is preliminary data.</text>
</comment>
<dbReference type="InterPro" id="IPR005119">
    <property type="entry name" value="LysR_subst-bd"/>
</dbReference>
<dbReference type="Pfam" id="PF03466">
    <property type="entry name" value="LysR_substrate"/>
    <property type="match status" value="1"/>
</dbReference>
<evidence type="ECO:0000256" key="4">
    <source>
        <dbReference type="ARBA" id="ARBA00023125"/>
    </source>
</evidence>
<dbReference type="Gene3D" id="1.10.10.10">
    <property type="entry name" value="Winged helix-like DNA-binding domain superfamily/Winged helix DNA-binding domain"/>
    <property type="match status" value="1"/>
</dbReference>
<dbReference type="SUPFAM" id="SSF46785">
    <property type="entry name" value="Winged helix' DNA-binding domain"/>
    <property type="match status" value="1"/>
</dbReference>
<comment type="function">
    <text evidence="1">NodD regulates the expression of the nodABCFE genes which encode other nodulation proteins. NodD is also a negative regulator of its own expression. Binds flavonoids as inducers.</text>
</comment>
<protein>
    <submittedName>
        <fullName evidence="7">LysR family transcriptional regulator</fullName>
    </submittedName>
</protein>
<evidence type="ECO:0000259" key="6">
    <source>
        <dbReference type="PROSITE" id="PS50931"/>
    </source>
</evidence>
<gene>
    <name evidence="7" type="ORF">JWS04_05900</name>
</gene>
<sequence length="266" mass="29473">MVRLLEERFGFQLFERRPNGLDLTAQGRALQPGLTSAFDAIAGLAEQVSLMRTTPVLTLGVGPTFAVRWLIPRLRGFYEQHPEIDVRLSTGGALNPFRDDWTCGILLGDGHWPGYEAELLFATDLFPVCTKAVAQRIQHPSKLTRQDMLQVAHSPEDWDLWLAAAGVKPRGKGVGPTFGNYTMALQAAVDGIGVAIGLRPYVEEDLAKGRLVAPFSVTVPKKRAWYLLYRAFRKDDPGLAVLRAWLIDSLSSERRSIAPKAPRNEP</sequence>
<dbReference type="PANTHER" id="PTHR30537">
    <property type="entry name" value="HTH-TYPE TRANSCRIPTIONAL REGULATOR"/>
    <property type="match status" value="1"/>
</dbReference>
<keyword evidence="4" id="KW-0238">DNA-binding</keyword>
<dbReference type="PANTHER" id="PTHR30537:SF74">
    <property type="entry name" value="HTH-TYPE TRANSCRIPTIONAL REGULATOR TRPI"/>
    <property type="match status" value="1"/>
</dbReference>
<feature type="domain" description="HTH lysR-type" evidence="6">
    <location>
        <begin position="1"/>
        <end position="24"/>
    </location>
</feature>
<evidence type="ECO:0000256" key="1">
    <source>
        <dbReference type="ARBA" id="ARBA00003502"/>
    </source>
</evidence>
<accession>A0ABS3ZR51</accession>
<organism evidence="7 8">
    <name type="scientific">Bradyrhizobium vignae</name>
    <dbReference type="NCBI Taxonomy" id="1549949"/>
    <lineage>
        <taxon>Bacteria</taxon>
        <taxon>Pseudomonadati</taxon>
        <taxon>Pseudomonadota</taxon>
        <taxon>Alphaproteobacteria</taxon>
        <taxon>Hyphomicrobiales</taxon>
        <taxon>Nitrobacteraceae</taxon>
        <taxon>Bradyrhizobium</taxon>
    </lineage>
</organism>
<name>A0ABS3ZR51_9BRAD</name>
<dbReference type="PROSITE" id="PS50931">
    <property type="entry name" value="HTH_LYSR"/>
    <property type="match status" value="1"/>
</dbReference>
<evidence type="ECO:0000313" key="8">
    <source>
        <dbReference type="Proteomes" id="UP000669317"/>
    </source>
</evidence>
<keyword evidence="8" id="KW-1185">Reference proteome</keyword>
<keyword evidence="3" id="KW-0805">Transcription regulation</keyword>
<dbReference type="InterPro" id="IPR036388">
    <property type="entry name" value="WH-like_DNA-bd_sf"/>
</dbReference>
<dbReference type="EMBL" id="JAGIKT010000008">
    <property type="protein sequence ID" value="MBP0110629.1"/>
    <property type="molecule type" value="Genomic_DNA"/>
</dbReference>
<keyword evidence="5" id="KW-0804">Transcription</keyword>
<proteinExistence type="inferred from homology"/>
<comment type="similarity">
    <text evidence="2">Belongs to the LysR transcriptional regulatory family.</text>
</comment>
<dbReference type="InterPro" id="IPR036390">
    <property type="entry name" value="WH_DNA-bd_sf"/>
</dbReference>
<evidence type="ECO:0000256" key="2">
    <source>
        <dbReference type="ARBA" id="ARBA00009437"/>
    </source>
</evidence>